<evidence type="ECO:0000313" key="3">
    <source>
        <dbReference type="EMBL" id="MFL0246210.1"/>
    </source>
</evidence>
<feature type="domain" description="Band 7" evidence="2">
    <location>
        <begin position="59"/>
        <end position="224"/>
    </location>
</feature>
<dbReference type="CDD" id="cd03402">
    <property type="entry name" value="SPFH_like_u2"/>
    <property type="match status" value="1"/>
</dbReference>
<proteinExistence type="predicted"/>
<evidence type="ECO:0000256" key="1">
    <source>
        <dbReference type="SAM" id="Phobius"/>
    </source>
</evidence>
<dbReference type="PANTHER" id="PTHR43446">
    <property type="entry name" value="MEMBRANE PROTEIN-RELATED"/>
    <property type="match status" value="1"/>
</dbReference>
<feature type="transmembrane region" description="Helical" evidence="1">
    <location>
        <begin position="39"/>
        <end position="64"/>
    </location>
</feature>
<keyword evidence="1" id="KW-0472">Membrane</keyword>
<feature type="transmembrane region" description="Helical" evidence="1">
    <location>
        <begin position="12"/>
        <end position="33"/>
    </location>
</feature>
<organism evidence="3 4">
    <name type="scientific">Candidatus Clostridium stratigraminis</name>
    <dbReference type="NCBI Taxonomy" id="3381661"/>
    <lineage>
        <taxon>Bacteria</taxon>
        <taxon>Bacillati</taxon>
        <taxon>Bacillota</taxon>
        <taxon>Clostridia</taxon>
        <taxon>Eubacteriales</taxon>
        <taxon>Clostridiaceae</taxon>
        <taxon>Clostridium</taxon>
    </lineage>
</organism>
<keyword evidence="1" id="KW-1133">Transmembrane helix</keyword>
<dbReference type="Proteomes" id="UP001623591">
    <property type="component" value="Unassembled WGS sequence"/>
</dbReference>
<accession>A0ABW8T2X1</accession>
<dbReference type="SMART" id="SM00244">
    <property type="entry name" value="PHB"/>
    <property type="match status" value="1"/>
</dbReference>
<dbReference type="EMBL" id="JBJHZZ010000001">
    <property type="protein sequence ID" value="MFL0246210.1"/>
    <property type="molecule type" value="Genomic_DNA"/>
</dbReference>
<evidence type="ECO:0000313" key="4">
    <source>
        <dbReference type="Proteomes" id="UP001623591"/>
    </source>
</evidence>
<dbReference type="PANTHER" id="PTHR43446:SF1">
    <property type="entry name" value="BAND 7 DOMAIN-CONTAINING PROTEIN"/>
    <property type="match status" value="1"/>
</dbReference>
<dbReference type="RefSeq" id="WP_406768661.1">
    <property type="nucleotide sequence ID" value="NZ_JBJHZZ010000001.1"/>
</dbReference>
<dbReference type="SUPFAM" id="SSF117892">
    <property type="entry name" value="Band 7/SPFH domain"/>
    <property type="match status" value="1"/>
</dbReference>
<dbReference type="InterPro" id="IPR036013">
    <property type="entry name" value="Band_7/SPFH_dom_sf"/>
</dbReference>
<reference evidence="3 4" key="1">
    <citation type="submission" date="2024-11" db="EMBL/GenBank/DDBJ databases">
        <authorList>
            <person name="Heng Y.C."/>
            <person name="Lim A.C.H."/>
            <person name="Lee J.K.Y."/>
            <person name="Kittelmann S."/>
        </authorList>
    </citation>
    <scope>NUCLEOTIDE SEQUENCE [LARGE SCALE GENOMIC DNA]</scope>
    <source>
        <strain evidence="3 4">WILCCON 0185</strain>
    </source>
</reference>
<keyword evidence="4" id="KW-1185">Reference proteome</keyword>
<sequence length="292" mass="31976">MDEKEIKTGSGITMFFITLLLLILSIVLFIIGVVSASTFGVFCIILSIVGFIGFLLMLPGFFVIQPNSAAALVLMGDYKGTIKSSGWHWANPFFTKKKVSLRSRNLNGERLKVNDEMGNPIEIAAVVVWKVQNTVEALFNVENYSEFVKVQSESAIRHLAGMYPYDITDGVKELSLRGSADEVSEALKKELQERLGKAGVIVEEARLSHLAYAPEIAAAMLQRQQATAIIAARQKIVEGAVGMVEMAINKLGENKVVELDDERKAAMVSNLMVVLCGERSTQPVINTGTLHN</sequence>
<dbReference type="InterPro" id="IPR001107">
    <property type="entry name" value="Band_7"/>
</dbReference>
<keyword evidence="1" id="KW-0812">Transmembrane</keyword>
<comment type="caution">
    <text evidence="3">The sequence shown here is derived from an EMBL/GenBank/DDBJ whole genome shotgun (WGS) entry which is preliminary data.</text>
</comment>
<dbReference type="Gene3D" id="3.30.479.30">
    <property type="entry name" value="Band 7 domain"/>
    <property type="match status" value="1"/>
</dbReference>
<name>A0ABW8T2X1_9CLOT</name>
<evidence type="ECO:0000259" key="2">
    <source>
        <dbReference type="SMART" id="SM00244"/>
    </source>
</evidence>
<gene>
    <name evidence="3" type="ORF">ACJDUG_04350</name>
</gene>
<dbReference type="Pfam" id="PF01145">
    <property type="entry name" value="Band_7"/>
    <property type="match status" value="1"/>
</dbReference>
<protein>
    <submittedName>
        <fullName evidence="3">SPFH domain-containing protein</fullName>
    </submittedName>
</protein>